<organism evidence="1 2">
    <name type="scientific">Papilio machaon</name>
    <name type="common">Old World swallowtail butterfly</name>
    <dbReference type="NCBI Taxonomy" id="76193"/>
    <lineage>
        <taxon>Eukaryota</taxon>
        <taxon>Metazoa</taxon>
        <taxon>Ecdysozoa</taxon>
        <taxon>Arthropoda</taxon>
        <taxon>Hexapoda</taxon>
        <taxon>Insecta</taxon>
        <taxon>Pterygota</taxon>
        <taxon>Neoptera</taxon>
        <taxon>Endopterygota</taxon>
        <taxon>Lepidoptera</taxon>
        <taxon>Glossata</taxon>
        <taxon>Ditrysia</taxon>
        <taxon>Papilionoidea</taxon>
        <taxon>Papilionidae</taxon>
        <taxon>Papilioninae</taxon>
        <taxon>Papilio</taxon>
    </lineage>
</organism>
<protein>
    <submittedName>
        <fullName evidence="1">Uncharacterized protein</fullName>
    </submittedName>
</protein>
<sequence length="83" mass="9305">MSGTGVASRSAEPVSLPAAADLPVRIYMRALRQYHKLLDLKRFTFKEKTSFQLFPLNGATNLEETRAFRGIGCVTNIIELFQT</sequence>
<evidence type="ECO:0000313" key="1">
    <source>
        <dbReference type="EMBL" id="KPJ06139.1"/>
    </source>
</evidence>
<reference evidence="1 2" key="1">
    <citation type="journal article" date="2015" name="Nat. Commun.">
        <title>Outbred genome sequencing and CRISPR/Cas9 gene editing in butterflies.</title>
        <authorList>
            <person name="Li X."/>
            <person name="Fan D."/>
            <person name="Zhang W."/>
            <person name="Liu G."/>
            <person name="Zhang L."/>
            <person name="Zhao L."/>
            <person name="Fang X."/>
            <person name="Chen L."/>
            <person name="Dong Y."/>
            <person name="Chen Y."/>
            <person name="Ding Y."/>
            <person name="Zhao R."/>
            <person name="Feng M."/>
            <person name="Zhu Y."/>
            <person name="Feng Y."/>
            <person name="Jiang X."/>
            <person name="Zhu D."/>
            <person name="Xiang H."/>
            <person name="Feng X."/>
            <person name="Li S."/>
            <person name="Wang J."/>
            <person name="Zhang G."/>
            <person name="Kronforst M.R."/>
            <person name="Wang W."/>
        </authorList>
    </citation>
    <scope>NUCLEOTIDE SEQUENCE [LARGE SCALE GENOMIC DNA]</scope>
    <source>
        <strain evidence="1">Ya'a_city_454_Pm</strain>
        <tissue evidence="1">Whole body</tissue>
    </source>
</reference>
<dbReference type="EMBL" id="KQ461198">
    <property type="protein sequence ID" value="KPJ06139.1"/>
    <property type="molecule type" value="Genomic_DNA"/>
</dbReference>
<name>A0A194QL84_PAPMA</name>
<evidence type="ECO:0000313" key="2">
    <source>
        <dbReference type="Proteomes" id="UP000053240"/>
    </source>
</evidence>
<dbReference type="AlphaFoldDB" id="A0A194QL84"/>
<gene>
    <name evidence="1" type="ORF">RR48_14581</name>
</gene>
<dbReference type="InParanoid" id="A0A194QL84"/>
<keyword evidence="2" id="KW-1185">Reference proteome</keyword>
<accession>A0A194QL84</accession>
<dbReference type="Proteomes" id="UP000053240">
    <property type="component" value="Unassembled WGS sequence"/>
</dbReference>
<proteinExistence type="predicted"/>